<dbReference type="OrthoDB" id="6499973at2759"/>
<dbReference type="AlphaFoldDB" id="A0A1L7WNF7"/>
<accession>A0A1L7WNF7</accession>
<dbReference type="STRING" id="576137.A0A1L7WNF7"/>
<evidence type="ECO:0000313" key="1">
    <source>
        <dbReference type="EMBL" id="CZR54304.1"/>
    </source>
</evidence>
<dbReference type="Proteomes" id="UP000184330">
    <property type="component" value="Unassembled WGS sequence"/>
</dbReference>
<keyword evidence="2" id="KW-1185">Reference proteome</keyword>
<sequence length="194" mass="22091">MKQSSIHEFCALPATERMRVVQHFITDHLRSPNTTWGFAIFRTVYTPESDSNWDALLEKLNAYVRFEVRYDFEKGLDPEPNDVVAESFKNLIFDDRGKYDGMELDAGIIDRVCLVIDEEIFNALRDAPDPAEDLSGASIKVIDRVNDAEDSHPHYEGWVTAGVGGLWRVYQIMMTSIGLGTRCEKGNDGMLYFE</sequence>
<dbReference type="EMBL" id="FJOG01000005">
    <property type="protein sequence ID" value="CZR54304.1"/>
    <property type="molecule type" value="Genomic_DNA"/>
</dbReference>
<reference evidence="1 2" key="1">
    <citation type="submission" date="2016-03" db="EMBL/GenBank/DDBJ databases">
        <authorList>
            <person name="Ploux O."/>
        </authorList>
    </citation>
    <scope>NUCLEOTIDE SEQUENCE [LARGE SCALE GENOMIC DNA]</scope>
    <source>
        <strain evidence="1 2">UAMH 11012</strain>
    </source>
</reference>
<gene>
    <name evidence="1" type="ORF">PAC_04188</name>
</gene>
<evidence type="ECO:0000313" key="2">
    <source>
        <dbReference type="Proteomes" id="UP000184330"/>
    </source>
</evidence>
<organism evidence="1 2">
    <name type="scientific">Phialocephala subalpina</name>
    <dbReference type="NCBI Taxonomy" id="576137"/>
    <lineage>
        <taxon>Eukaryota</taxon>
        <taxon>Fungi</taxon>
        <taxon>Dikarya</taxon>
        <taxon>Ascomycota</taxon>
        <taxon>Pezizomycotina</taxon>
        <taxon>Leotiomycetes</taxon>
        <taxon>Helotiales</taxon>
        <taxon>Mollisiaceae</taxon>
        <taxon>Phialocephala</taxon>
        <taxon>Phialocephala fortinii species complex</taxon>
    </lineage>
</organism>
<proteinExistence type="predicted"/>
<protein>
    <submittedName>
        <fullName evidence="1">Uncharacterized protein</fullName>
    </submittedName>
</protein>
<name>A0A1L7WNF7_9HELO</name>